<dbReference type="HAMAP" id="MF_00360">
    <property type="entry name" value="Ribosomal_bS6"/>
    <property type="match status" value="1"/>
</dbReference>
<keyword evidence="9" id="KW-1185">Reference proteome</keyword>
<feature type="region of interest" description="Disordered" evidence="7">
    <location>
        <begin position="140"/>
        <end position="169"/>
    </location>
</feature>
<evidence type="ECO:0000256" key="6">
    <source>
        <dbReference type="HAMAP-Rule" id="MF_00360"/>
    </source>
</evidence>
<protein>
    <recommendedName>
        <fullName evidence="5 6">Small ribosomal subunit protein bS6</fullName>
    </recommendedName>
</protein>
<dbReference type="InterPro" id="IPR035980">
    <property type="entry name" value="Ribosomal_bS6_sf"/>
</dbReference>
<comment type="similarity">
    <text evidence="1 6">Belongs to the bacterial ribosomal protein bS6 family.</text>
</comment>
<dbReference type="InterPro" id="IPR014717">
    <property type="entry name" value="Transl_elong_EF1B/ribsomal_bS6"/>
</dbReference>
<evidence type="ECO:0000256" key="7">
    <source>
        <dbReference type="SAM" id="MobiDB-lite"/>
    </source>
</evidence>
<dbReference type="EMBL" id="NIDE01000007">
    <property type="protein sequence ID" value="OWK40764.1"/>
    <property type="molecule type" value="Genomic_DNA"/>
</dbReference>
<dbReference type="InterPro" id="IPR020814">
    <property type="entry name" value="Ribosomal_S6_plastid/chlpt"/>
</dbReference>
<dbReference type="GO" id="GO:0006412">
    <property type="term" value="P:translation"/>
    <property type="evidence" value="ECO:0007669"/>
    <property type="project" value="UniProtKB-UniRule"/>
</dbReference>
<dbReference type="GO" id="GO:0003735">
    <property type="term" value="F:structural constituent of ribosome"/>
    <property type="evidence" value="ECO:0007669"/>
    <property type="project" value="InterPro"/>
</dbReference>
<evidence type="ECO:0000256" key="2">
    <source>
        <dbReference type="ARBA" id="ARBA00022980"/>
    </source>
</evidence>
<dbReference type="NCBIfam" id="TIGR00166">
    <property type="entry name" value="S6"/>
    <property type="match status" value="1"/>
</dbReference>
<dbReference type="RefSeq" id="WP_088255756.1">
    <property type="nucleotide sequence ID" value="NZ_NIDE01000007.1"/>
</dbReference>
<evidence type="ECO:0000256" key="3">
    <source>
        <dbReference type="ARBA" id="ARBA00023274"/>
    </source>
</evidence>
<keyword evidence="6" id="KW-0699">rRNA-binding</keyword>
<dbReference type="Gene3D" id="3.30.70.60">
    <property type="match status" value="1"/>
</dbReference>
<comment type="caution">
    <text evidence="8">The sequence shown here is derived from an EMBL/GenBank/DDBJ whole genome shotgun (WGS) entry which is preliminary data.</text>
</comment>
<sequence length="169" mass="18466">MSVELYETLFLLDSTKLSTDPDGVKGQLHTTLERYGAEIVVSRPWDDRKLAYPIKKQKKGAFHIVYYKMDSLKQRELERDLAINESVLRQMTLNVDPKWAEAILDVAKNDTGAAFAVRGMQDETAPTDVTPNLGDGVEMDGIPAGISGGGFGGGGGGGPRRRRDGDKPE</sequence>
<accession>A0A225DMB5</accession>
<dbReference type="SUPFAM" id="SSF54995">
    <property type="entry name" value="Ribosomal protein S6"/>
    <property type="match status" value="1"/>
</dbReference>
<dbReference type="InterPro" id="IPR000529">
    <property type="entry name" value="Ribosomal_bS6"/>
</dbReference>
<evidence type="ECO:0000256" key="1">
    <source>
        <dbReference type="ARBA" id="ARBA00009512"/>
    </source>
</evidence>
<dbReference type="AlphaFoldDB" id="A0A225DMB5"/>
<evidence type="ECO:0000256" key="4">
    <source>
        <dbReference type="ARBA" id="ARBA00035104"/>
    </source>
</evidence>
<evidence type="ECO:0000256" key="5">
    <source>
        <dbReference type="ARBA" id="ARBA00035294"/>
    </source>
</evidence>
<gene>
    <name evidence="6" type="primary">rpsF</name>
    <name evidence="8" type="ORF">FRUB_04656</name>
</gene>
<keyword evidence="3 6" id="KW-0687">Ribonucleoprotein</keyword>
<dbReference type="GO" id="GO:0019843">
    <property type="term" value="F:rRNA binding"/>
    <property type="evidence" value="ECO:0007669"/>
    <property type="project" value="UniProtKB-UniRule"/>
</dbReference>
<evidence type="ECO:0000313" key="8">
    <source>
        <dbReference type="EMBL" id="OWK40764.1"/>
    </source>
</evidence>
<dbReference type="Pfam" id="PF01250">
    <property type="entry name" value="Ribosomal_S6"/>
    <property type="match status" value="1"/>
</dbReference>
<name>A0A225DMB5_9BACT</name>
<organism evidence="8 9">
    <name type="scientific">Fimbriiglobus ruber</name>
    <dbReference type="NCBI Taxonomy" id="1908690"/>
    <lineage>
        <taxon>Bacteria</taxon>
        <taxon>Pseudomonadati</taxon>
        <taxon>Planctomycetota</taxon>
        <taxon>Planctomycetia</taxon>
        <taxon>Gemmatales</taxon>
        <taxon>Gemmataceae</taxon>
        <taxon>Fimbriiglobus</taxon>
    </lineage>
</organism>
<dbReference type="GO" id="GO:1990904">
    <property type="term" value="C:ribonucleoprotein complex"/>
    <property type="evidence" value="ECO:0007669"/>
    <property type="project" value="UniProtKB-KW"/>
</dbReference>
<dbReference type="OrthoDB" id="290527at2"/>
<reference evidence="9" key="1">
    <citation type="submission" date="2017-06" db="EMBL/GenBank/DDBJ databases">
        <title>Genome analysis of Fimbriiglobus ruber SP5, the first member of the order Planctomycetales with confirmed chitinolytic capability.</title>
        <authorList>
            <person name="Ravin N.V."/>
            <person name="Rakitin A.L."/>
            <person name="Ivanova A.A."/>
            <person name="Beletsky A.V."/>
            <person name="Kulichevskaya I.S."/>
            <person name="Mardanov A.V."/>
            <person name="Dedysh S.N."/>
        </authorList>
    </citation>
    <scope>NUCLEOTIDE SEQUENCE [LARGE SCALE GENOMIC DNA]</scope>
    <source>
        <strain evidence="9">SP5</strain>
    </source>
</reference>
<dbReference type="GO" id="GO:0005840">
    <property type="term" value="C:ribosome"/>
    <property type="evidence" value="ECO:0007669"/>
    <property type="project" value="UniProtKB-KW"/>
</dbReference>
<proteinExistence type="inferred from homology"/>
<evidence type="ECO:0000313" key="9">
    <source>
        <dbReference type="Proteomes" id="UP000214646"/>
    </source>
</evidence>
<comment type="function">
    <text evidence="4 6">Binds together with bS18 to 16S ribosomal RNA.</text>
</comment>
<dbReference type="Proteomes" id="UP000214646">
    <property type="component" value="Unassembled WGS sequence"/>
</dbReference>
<dbReference type="CDD" id="cd00473">
    <property type="entry name" value="bS6"/>
    <property type="match status" value="1"/>
</dbReference>
<keyword evidence="2 6" id="KW-0689">Ribosomal protein</keyword>
<feature type="compositionally biased region" description="Gly residues" evidence="7">
    <location>
        <begin position="146"/>
        <end position="158"/>
    </location>
</feature>
<keyword evidence="6" id="KW-0694">RNA-binding</keyword>